<dbReference type="PANTHER" id="PTHR34295">
    <property type="entry name" value="BIOTIN TRANSPORTER BIOY"/>
    <property type="match status" value="1"/>
</dbReference>
<dbReference type="PIRSF" id="PIRSF016661">
    <property type="entry name" value="BioY"/>
    <property type="match status" value="1"/>
</dbReference>
<dbReference type="OrthoDB" id="9803495at2"/>
<dbReference type="Proteomes" id="UP000218181">
    <property type="component" value="Unassembled WGS sequence"/>
</dbReference>
<evidence type="ECO:0000256" key="5">
    <source>
        <dbReference type="ARBA" id="ARBA00022692"/>
    </source>
</evidence>
<evidence type="ECO:0000256" key="8">
    <source>
        <dbReference type="PIRNR" id="PIRNR016661"/>
    </source>
</evidence>
<protein>
    <recommendedName>
        <fullName evidence="8">Biotin transporter</fullName>
    </recommendedName>
</protein>
<dbReference type="GO" id="GO:0005886">
    <property type="term" value="C:plasma membrane"/>
    <property type="evidence" value="ECO:0007669"/>
    <property type="project" value="UniProtKB-SubCell"/>
</dbReference>
<evidence type="ECO:0000313" key="10">
    <source>
        <dbReference type="EMBL" id="PCS00662.1"/>
    </source>
</evidence>
<sequence length="183" mass="19737">MKNNKLYSLTLIAISAAIIAVLSPFTLPLGPVPITLQTLVIGLIATVLKARETFFAVLLYLIMGCMGIPVFAGGTSGIITLVSPTGGYLVGFLIGGTLISWLLQKVHYRFTSAFTVNILGHLVMLLFGTVWLKYVSNVSWTVAMNLGFTPFIIVEIGKAILVTIFGLAIIRALSHTNNYFTKA</sequence>
<proteinExistence type="inferred from homology"/>
<feature type="transmembrane region" description="Helical" evidence="9">
    <location>
        <begin position="152"/>
        <end position="173"/>
    </location>
</feature>
<evidence type="ECO:0000256" key="9">
    <source>
        <dbReference type="SAM" id="Phobius"/>
    </source>
</evidence>
<evidence type="ECO:0000256" key="6">
    <source>
        <dbReference type="ARBA" id="ARBA00022989"/>
    </source>
</evidence>
<dbReference type="Pfam" id="PF02632">
    <property type="entry name" value="BioY"/>
    <property type="match status" value="1"/>
</dbReference>
<keyword evidence="7 8" id="KW-0472">Membrane</keyword>
<dbReference type="InterPro" id="IPR003784">
    <property type="entry name" value="BioY"/>
</dbReference>
<comment type="subcellular location">
    <subcellularLocation>
        <location evidence="1 8">Cell membrane</location>
        <topology evidence="1 8">Multi-pass membrane protein</topology>
    </subcellularLocation>
</comment>
<keyword evidence="6 9" id="KW-1133">Transmembrane helix</keyword>
<name>A0A2A5RMT1_9LACT</name>
<feature type="transmembrane region" description="Helical" evidence="9">
    <location>
        <begin position="57"/>
        <end position="79"/>
    </location>
</feature>
<evidence type="ECO:0000256" key="3">
    <source>
        <dbReference type="ARBA" id="ARBA00022448"/>
    </source>
</evidence>
<dbReference type="PANTHER" id="PTHR34295:SF4">
    <property type="entry name" value="BIOTIN TRANSPORTER BIOY-RELATED"/>
    <property type="match status" value="1"/>
</dbReference>
<dbReference type="Gene3D" id="1.10.1760.20">
    <property type="match status" value="1"/>
</dbReference>
<keyword evidence="3 8" id="KW-0813">Transport</keyword>
<evidence type="ECO:0000313" key="11">
    <source>
        <dbReference type="Proteomes" id="UP000218181"/>
    </source>
</evidence>
<organism evidence="10 11">
    <name type="scientific">Lactococcus fujiensis JCM 16395</name>
    <dbReference type="NCBI Taxonomy" id="1291764"/>
    <lineage>
        <taxon>Bacteria</taxon>
        <taxon>Bacillati</taxon>
        <taxon>Bacillota</taxon>
        <taxon>Bacilli</taxon>
        <taxon>Lactobacillales</taxon>
        <taxon>Streptococcaceae</taxon>
        <taxon>Lactococcus</taxon>
    </lineage>
</organism>
<evidence type="ECO:0000256" key="7">
    <source>
        <dbReference type="ARBA" id="ARBA00023136"/>
    </source>
</evidence>
<accession>A0A2A5RMT1</accession>
<comment type="caution">
    <text evidence="10">The sequence shown here is derived from an EMBL/GenBank/DDBJ whole genome shotgun (WGS) entry which is preliminary data.</text>
</comment>
<gene>
    <name evidence="10" type="ORF">RT41_GL001044</name>
</gene>
<evidence type="ECO:0000256" key="2">
    <source>
        <dbReference type="ARBA" id="ARBA00010692"/>
    </source>
</evidence>
<keyword evidence="5 9" id="KW-0812">Transmembrane</keyword>
<dbReference type="GO" id="GO:0015225">
    <property type="term" value="F:biotin transmembrane transporter activity"/>
    <property type="evidence" value="ECO:0007669"/>
    <property type="project" value="UniProtKB-UniRule"/>
</dbReference>
<feature type="transmembrane region" description="Helical" evidence="9">
    <location>
        <begin position="110"/>
        <end position="132"/>
    </location>
</feature>
<dbReference type="AlphaFoldDB" id="A0A2A5RMT1"/>
<keyword evidence="11" id="KW-1185">Reference proteome</keyword>
<comment type="similarity">
    <text evidence="2 8">Belongs to the BioY family.</text>
</comment>
<dbReference type="RefSeq" id="WP_054639133.1">
    <property type="nucleotide sequence ID" value="NZ_BBAL01000002.1"/>
</dbReference>
<feature type="transmembrane region" description="Helical" evidence="9">
    <location>
        <begin position="85"/>
        <end position="103"/>
    </location>
</feature>
<evidence type="ECO:0000256" key="4">
    <source>
        <dbReference type="ARBA" id="ARBA00022475"/>
    </source>
</evidence>
<keyword evidence="4 8" id="KW-1003">Cell membrane</keyword>
<dbReference type="STRING" id="1291764.GCA_001311235_00837"/>
<feature type="transmembrane region" description="Helical" evidence="9">
    <location>
        <begin position="32"/>
        <end position="50"/>
    </location>
</feature>
<dbReference type="EMBL" id="JXJU01000003">
    <property type="protein sequence ID" value="PCS00662.1"/>
    <property type="molecule type" value="Genomic_DNA"/>
</dbReference>
<reference evidence="10 11" key="1">
    <citation type="submission" date="2014-12" db="EMBL/GenBank/DDBJ databases">
        <title>Draft genome sequences of 10 type strains of Lactococcus.</title>
        <authorList>
            <person name="Sun Z."/>
            <person name="Zhong Z."/>
            <person name="Liu W."/>
            <person name="Zhang W."/>
            <person name="Zhang H."/>
        </authorList>
    </citation>
    <scope>NUCLEOTIDE SEQUENCE [LARGE SCALE GENOMIC DNA]</scope>
    <source>
        <strain evidence="10 11">JCM 16395</strain>
    </source>
</reference>
<feature type="transmembrane region" description="Helical" evidence="9">
    <location>
        <begin position="7"/>
        <end position="26"/>
    </location>
</feature>
<evidence type="ECO:0000256" key="1">
    <source>
        <dbReference type="ARBA" id="ARBA00004651"/>
    </source>
</evidence>